<keyword evidence="4" id="KW-1185">Reference proteome</keyword>
<comment type="caution">
    <text evidence="3">The sequence shown here is derived from an EMBL/GenBank/DDBJ whole genome shotgun (WGS) entry which is preliminary data.</text>
</comment>
<dbReference type="PROSITE" id="PS50144">
    <property type="entry name" value="MATH"/>
    <property type="match status" value="1"/>
</dbReference>
<accession>A0A1R1PKN6</accession>
<gene>
    <name evidence="3" type="ORF">AX774_g5052</name>
</gene>
<evidence type="ECO:0000313" key="4">
    <source>
        <dbReference type="Proteomes" id="UP000188320"/>
    </source>
</evidence>
<feature type="domain" description="MATH" evidence="2">
    <location>
        <begin position="361"/>
        <end position="390"/>
    </location>
</feature>
<sequence length="390" mass="41920">MNTNAISNNGNPNFNDISEMQKYLDRLRQLTEVRRMAELEQRAAQDVLQSGYGGPSSGVNDLMPSAVYGGQAGFGLKNNPGLGPPREMYEQQRMMMDGQGHTATFGMGSSGGGGSGSAGSGSGSVSGGGIGSGHPLDQGLGLATADSKIGYKNTEQTGYVTKNEFRNLQGSVNQLVEMMTAQLMLQSTSPQQAHSRGGGIPLHSVAGGGGGFDPYLSAIGNQSNYLASLMAKKQHSTMRNNMNANSPSINGINSMFSAYPSIQPGFSPNLAQQIPGIPNPYLAQQQQQQLQQQQQQQQLAQNIITVRSRPATANPDIKPSPNEQQAVTDDSKNSNNGDERVSIFDENAYANAYMENLVSEFKAFHWKIQNWDQLEKRVTSDTFECGGHTW</sequence>
<name>A0A1R1PKN6_ZANCU</name>
<evidence type="ECO:0000256" key="1">
    <source>
        <dbReference type="SAM" id="MobiDB-lite"/>
    </source>
</evidence>
<organism evidence="3 4">
    <name type="scientific">Zancudomyces culisetae</name>
    <name type="common">Gut fungus</name>
    <name type="synonym">Smittium culisetae</name>
    <dbReference type="NCBI Taxonomy" id="1213189"/>
    <lineage>
        <taxon>Eukaryota</taxon>
        <taxon>Fungi</taxon>
        <taxon>Fungi incertae sedis</taxon>
        <taxon>Zoopagomycota</taxon>
        <taxon>Kickxellomycotina</taxon>
        <taxon>Harpellomycetes</taxon>
        <taxon>Harpellales</taxon>
        <taxon>Legeriomycetaceae</taxon>
        <taxon>Zancudomyces</taxon>
    </lineage>
</organism>
<evidence type="ECO:0000259" key="2">
    <source>
        <dbReference type="PROSITE" id="PS50144"/>
    </source>
</evidence>
<reference evidence="4" key="1">
    <citation type="submission" date="2017-01" db="EMBL/GenBank/DDBJ databases">
        <authorList>
            <person name="Wang Y."/>
            <person name="White M."/>
            <person name="Kvist S."/>
            <person name="Moncalvo J.-M."/>
        </authorList>
    </citation>
    <scope>NUCLEOTIDE SEQUENCE [LARGE SCALE GENOMIC DNA]</scope>
    <source>
        <strain evidence="4">COL-18-3</strain>
    </source>
</reference>
<dbReference type="OrthoDB" id="289038at2759"/>
<proteinExistence type="predicted"/>
<dbReference type="Gene3D" id="2.60.210.10">
    <property type="entry name" value="Apoptosis, Tumor Necrosis Factor Receptor Associated Protein 2, Chain A"/>
    <property type="match status" value="1"/>
</dbReference>
<protein>
    <recommendedName>
        <fullName evidence="2">MATH domain-containing protein</fullName>
    </recommendedName>
</protein>
<dbReference type="InterPro" id="IPR008974">
    <property type="entry name" value="TRAF-like"/>
</dbReference>
<evidence type="ECO:0000313" key="3">
    <source>
        <dbReference type="EMBL" id="OMH81499.1"/>
    </source>
</evidence>
<dbReference type="EMBL" id="LSSK01000887">
    <property type="protein sequence ID" value="OMH81499.1"/>
    <property type="molecule type" value="Genomic_DNA"/>
</dbReference>
<feature type="compositionally biased region" description="Gly residues" evidence="1">
    <location>
        <begin position="108"/>
        <end position="132"/>
    </location>
</feature>
<feature type="region of interest" description="Disordered" evidence="1">
    <location>
        <begin position="106"/>
        <end position="139"/>
    </location>
</feature>
<feature type="region of interest" description="Disordered" evidence="1">
    <location>
        <begin position="311"/>
        <end position="339"/>
    </location>
</feature>
<dbReference type="InterPro" id="IPR002083">
    <property type="entry name" value="MATH/TRAF_dom"/>
</dbReference>
<feature type="compositionally biased region" description="Basic and acidic residues" evidence="1">
    <location>
        <begin position="329"/>
        <end position="339"/>
    </location>
</feature>
<dbReference type="AlphaFoldDB" id="A0A1R1PKN6"/>
<dbReference type="Proteomes" id="UP000188320">
    <property type="component" value="Unassembled WGS sequence"/>
</dbReference>